<keyword evidence="2" id="KW-1133">Transmembrane helix</keyword>
<proteinExistence type="predicted"/>
<feature type="transmembrane region" description="Helical" evidence="2">
    <location>
        <begin position="396"/>
        <end position="416"/>
    </location>
</feature>
<feature type="region of interest" description="Disordered" evidence="1">
    <location>
        <begin position="1"/>
        <end position="29"/>
    </location>
</feature>
<feature type="transmembrane region" description="Helical" evidence="2">
    <location>
        <begin position="359"/>
        <end position="384"/>
    </location>
</feature>
<feature type="transmembrane region" description="Helical" evidence="2">
    <location>
        <begin position="172"/>
        <end position="194"/>
    </location>
</feature>
<feature type="transmembrane region" description="Helical" evidence="2">
    <location>
        <begin position="200"/>
        <end position="222"/>
    </location>
</feature>
<keyword evidence="2" id="KW-0812">Transmembrane</keyword>
<sequence length="418" mass="43821">MERDTQERNAQMDRDAQQEAHPDRALETGKGRGPGWVMLGLLPLLGLGILLALIVVGGAGIGREDVPPVEELTVNRVTMPSEGKFVVSVTNGGPDPVTIEQVSVNEALWDFEAEPSNTISPRETAAITIPYPWVEGEAYAIGLISETGATFEGEVPLAVLTPGFSADILGRYALIGFYVGVIPVSLGLLFYPFLRRVGTAGMNFVLALTIGLLAYLVIDTLFEAMEIAGELPGFLSGVPLVLLLASLTVVFGLLGSKLLSRREQTGLPTSYRISGGIGLHNLGEGLAIGAAFALGEAALGTFLVIGFTLHNITEGVGIAAPVLKDDRRPSLWHFGALALLGGGPAILGTWIAGFAYSNLLASVFLAIAVGALVQVIYEVGLLLLQESAESKMPAFSVLNLVGLTAGVSIMYATGLLTL</sequence>
<keyword evidence="2" id="KW-0472">Membrane</keyword>
<evidence type="ECO:0000313" key="3">
    <source>
        <dbReference type="EMBL" id="CAA9449384.1"/>
    </source>
</evidence>
<reference evidence="3" key="1">
    <citation type="submission" date="2020-02" db="EMBL/GenBank/DDBJ databases">
        <authorList>
            <person name="Meier V. D."/>
        </authorList>
    </citation>
    <scope>NUCLEOTIDE SEQUENCE</scope>
    <source>
        <strain evidence="3">AVDCRST_MAG58</strain>
    </source>
</reference>
<dbReference type="AlphaFoldDB" id="A0A6J4QTW2"/>
<dbReference type="EMBL" id="CADCVF010000018">
    <property type="protein sequence ID" value="CAA9449384.1"/>
    <property type="molecule type" value="Genomic_DNA"/>
</dbReference>
<feature type="transmembrane region" description="Helical" evidence="2">
    <location>
        <begin position="36"/>
        <end position="56"/>
    </location>
</feature>
<name>A0A6J4QTW2_9ACTN</name>
<feature type="transmembrane region" description="Helical" evidence="2">
    <location>
        <begin position="330"/>
        <end position="353"/>
    </location>
</feature>
<evidence type="ECO:0000256" key="1">
    <source>
        <dbReference type="SAM" id="MobiDB-lite"/>
    </source>
</evidence>
<accession>A0A6J4QTW2</accession>
<feature type="transmembrane region" description="Helical" evidence="2">
    <location>
        <begin position="234"/>
        <end position="254"/>
    </location>
</feature>
<gene>
    <name evidence="3" type="ORF">AVDCRST_MAG58-831</name>
</gene>
<protein>
    <submittedName>
        <fullName evidence="3">Zinc transporter, ZIP family</fullName>
    </submittedName>
</protein>
<organism evidence="3">
    <name type="scientific">uncultured Rubrobacteraceae bacterium</name>
    <dbReference type="NCBI Taxonomy" id="349277"/>
    <lineage>
        <taxon>Bacteria</taxon>
        <taxon>Bacillati</taxon>
        <taxon>Actinomycetota</taxon>
        <taxon>Rubrobacteria</taxon>
        <taxon>Rubrobacterales</taxon>
        <taxon>Rubrobacteraceae</taxon>
        <taxon>environmental samples</taxon>
    </lineage>
</organism>
<evidence type="ECO:0000256" key="2">
    <source>
        <dbReference type="SAM" id="Phobius"/>
    </source>
</evidence>